<dbReference type="Pfam" id="PF00018">
    <property type="entry name" value="SH3_1"/>
    <property type="match status" value="1"/>
</dbReference>
<keyword evidence="7" id="KW-0813">Transport</keyword>
<keyword evidence="10" id="KW-0472">Membrane</keyword>
<dbReference type="Pfam" id="PF00790">
    <property type="entry name" value="VHS"/>
    <property type="match status" value="1"/>
</dbReference>
<evidence type="ECO:0000313" key="16">
    <source>
        <dbReference type="Proteomes" id="UP000076842"/>
    </source>
</evidence>
<feature type="domain" description="SH3" evidence="13">
    <location>
        <begin position="288"/>
        <end position="347"/>
    </location>
</feature>
<dbReference type="AlphaFoldDB" id="A0A165HWJ1"/>
<feature type="region of interest" description="Disordered" evidence="12">
    <location>
        <begin position="612"/>
        <end position="796"/>
    </location>
</feature>
<dbReference type="InterPro" id="IPR008942">
    <property type="entry name" value="ENTH_VHS"/>
</dbReference>
<proteinExistence type="inferred from homology"/>
<evidence type="ECO:0000256" key="8">
    <source>
        <dbReference type="ARBA" id="ARBA00022753"/>
    </source>
</evidence>
<feature type="compositionally biased region" description="Low complexity" evidence="12">
    <location>
        <begin position="641"/>
        <end position="664"/>
    </location>
</feature>
<evidence type="ECO:0000256" key="5">
    <source>
        <dbReference type="ARBA" id="ARBA00018978"/>
    </source>
</evidence>
<gene>
    <name evidence="15" type="ORF">CALCODRAFT_449479</name>
</gene>
<evidence type="ECO:0000256" key="11">
    <source>
        <dbReference type="PROSITE-ProRule" id="PRU00192"/>
    </source>
</evidence>
<dbReference type="Gene3D" id="1.25.40.90">
    <property type="match status" value="1"/>
</dbReference>
<evidence type="ECO:0000256" key="3">
    <source>
        <dbReference type="ARBA" id="ARBA00009666"/>
    </source>
</evidence>
<dbReference type="InParanoid" id="A0A165HWJ1"/>
<keyword evidence="8" id="KW-0967">Endosome</keyword>
<reference evidence="15 16" key="1">
    <citation type="journal article" date="2016" name="Mol. Biol. Evol.">
        <title>Comparative Genomics of Early-Diverging Mushroom-Forming Fungi Provides Insights into the Origins of Lignocellulose Decay Capabilities.</title>
        <authorList>
            <person name="Nagy L.G."/>
            <person name="Riley R."/>
            <person name="Tritt A."/>
            <person name="Adam C."/>
            <person name="Daum C."/>
            <person name="Floudas D."/>
            <person name="Sun H."/>
            <person name="Yadav J.S."/>
            <person name="Pangilinan J."/>
            <person name="Larsson K.H."/>
            <person name="Matsuura K."/>
            <person name="Barry K."/>
            <person name="Labutti K."/>
            <person name="Kuo R."/>
            <person name="Ohm R.A."/>
            <person name="Bhattacharya S.S."/>
            <person name="Shirouzu T."/>
            <person name="Yoshinaga Y."/>
            <person name="Martin F.M."/>
            <person name="Grigoriev I.V."/>
            <person name="Hibbett D.S."/>
        </authorList>
    </citation>
    <scope>NUCLEOTIDE SEQUENCE [LARGE SCALE GENOMIC DNA]</scope>
    <source>
        <strain evidence="15 16">HHB12733</strain>
    </source>
</reference>
<dbReference type="SMART" id="SM00288">
    <property type="entry name" value="VHS"/>
    <property type="match status" value="1"/>
</dbReference>
<feature type="compositionally biased region" description="Low complexity" evidence="12">
    <location>
        <begin position="675"/>
        <end position="723"/>
    </location>
</feature>
<evidence type="ECO:0000256" key="9">
    <source>
        <dbReference type="ARBA" id="ARBA00022927"/>
    </source>
</evidence>
<dbReference type="Proteomes" id="UP000076842">
    <property type="component" value="Unassembled WGS sequence"/>
</dbReference>
<comment type="subcellular location">
    <subcellularLocation>
        <location evidence="2">Endosome membrane</location>
        <topology evidence="2">Peripheral membrane protein</topology>
        <orientation evidence="2">Cytoplasmic side</orientation>
    </subcellularLocation>
</comment>
<protein>
    <recommendedName>
        <fullName evidence="4">Class E vacuolar protein-sorting machinery protein HSE1</fullName>
    </recommendedName>
    <alternativeName>
        <fullName evidence="5">Class E vacuolar protein-sorting machinery protein hse1</fullName>
    </alternativeName>
</protein>
<evidence type="ECO:0000256" key="4">
    <source>
        <dbReference type="ARBA" id="ARBA00017923"/>
    </source>
</evidence>
<evidence type="ECO:0000256" key="6">
    <source>
        <dbReference type="ARBA" id="ARBA00022443"/>
    </source>
</evidence>
<dbReference type="GO" id="GO:0043130">
    <property type="term" value="F:ubiquitin binding"/>
    <property type="evidence" value="ECO:0007669"/>
    <property type="project" value="InterPro"/>
</dbReference>
<dbReference type="PRINTS" id="PR00452">
    <property type="entry name" value="SH3DOMAIN"/>
</dbReference>
<dbReference type="PANTHER" id="PTHR45929">
    <property type="entry name" value="JAK PATHWAY SIGNAL TRANSDUCTION ADAPTOR MOLECULE"/>
    <property type="match status" value="1"/>
</dbReference>
<dbReference type="PROSITE" id="PS50002">
    <property type="entry name" value="SH3"/>
    <property type="match status" value="1"/>
</dbReference>
<evidence type="ECO:0000256" key="7">
    <source>
        <dbReference type="ARBA" id="ARBA00022448"/>
    </source>
</evidence>
<sequence length="796" mass="86998">MFAKVNPYDEIVTRTTDENLTSEDWNLILTLCDKVTDEGEQGAQEITAALLKRLAHRNANVQLYSLSLADSLVKNCKTDLRREIASKAFMAGIERIIMDRTTHDKVRKKALFYIKEWLETYDNANENAAMIDETYKKLKDKGYHFEAPDEAPPPDVSDEARRREEEELQRVLRLSMADTGGRGAYHNSFEGGSSSGAGGSGSYSEPETAATKAQTTRMSSYAATTSAGPTSPVRREQEYQTMNGRSSLTYPPTNVSAAAPTPEPAIAVAPAVAATSPPPPSAAPSGESAISRVRALHTFEATQRGELAFEKGDIIKVVDRAFKDWWRGQLRGKTGIFPVNYVEVMPDPTPLELQKEAEMEAQVFGQAANIDRLLGMLRGLDPSRDNLADNDEIQELYRQSLSLRPKIVKLIDKYSQKRADLMGMNESFLKARKMFDRMMEESLAVHNPGVSLLDYNRAQQGQTGYDPRASVYGGYPQQGYPGYEQGGYQQDPQYAQQPQFGQPGYNAQGYDANAYPAQQPGYDQYGQPQTAGYQYNQPQPQPPAGQYDQGQAAYGQTPYPQQNAQYPEQAAQYPEQNAQYPEQNGQAVAQAYQDENARAWAEYYASQGLAPDGKTPLAQWQQQQGSQPSQGTPAPVADANQYAQPQQAAQPAPAAGYPAQAGQPTSPRSRPVPDAYAAPPSAHPGAAQAPPGQYGYDQHTSQQPQYGGYDQQQPPAQGQQQYPGPQPGGPQRSSSLSYQAQPAPHPATSPQPGYPAQGYPTSPPADPYQQQYASMHQGFANMGVGEHGAPAPPTQT</sequence>
<dbReference type="CDD" id="cd21386">
    <property type="entry name" value="GAT_Hse1"/>
    <property type="match status" value="1"/>
</dbReference>
<dbReference type="PANTHER" id="PTHR45929:SF3">
    <property type="entry name" value="JAK PATHWAY SIGNAL TRANSDUCTION ADAPTOR MOLECULE"/>
    <property type="match status" value="1"/>
</dbReference>
<organism evidence="15 16">
    <name type="scientific">Calocera cornea HHB12733</name>
    <dbReference type="NCBI Taxonomy" id="1353952"/>
    <lineage>
        <taxon>Eukaryota</taxon>
        <taxon>Fungi</taxon>
        <taxon>Dikarya</taxon>
        <taxon>Basidiomycota</taxon>
        <taxon>Agaricomycotina</taxon>
        <taxon>Dacrymycetes</taxon>
        <taxon>Dacrymycetales</taxon>
        <taxon>Dacrymycetaceae</taxon>
        <taxon>Calocera</taxon>
    </lineage>
</organism>
<dbReference type="GO" id="GO:0035091">
    <property type="term" value="F:phosphatidylinositol binding"/>
    <property type="evidence" value="ECO:0007669"/>
    <property type="project" value="InterPro"/>
</dbReference>
<dbReference type="Gene3D" id="2.30.30.40">
    <property type="entry name" value="SH3 Domains"/>
    <property type="match status" value="1"/>
</dbReference>
<dbReference type="Pfam" id="PF03127">
    <property type="entry name" value="GAT"/>
    <property type="match status" value="1"/>
</dbReference>
<dbReference type="PROSITE" id="PS50330">
    <property type="entry name" value="UIM"/>
    <property type="match status" value="1"/>
</dbReference>
<evidence type="ECO:0000259" key="13">
    <source>
        <dbReference type="PROSITE" id="PS50002"/>
    </source>
</evidence>
<feature type="domain" description="VHS" evidence="14">
    <location>
        <begin position="15"/>
        <end position="146"/>
    </location>
</feature>
<feature type="compositionally biased region" description="Pro residues" evidence="12">
    <location>
        <begin position="743"/>
        <end position="753"/>
    </location>
</feature>
<dbReference type="InterPro" id="IPR036028">
    <property type="entry name" value="SH3-like_dom_sf"/>
</dbReference>
<dbReference type="InterPro" id="IPR050670">
    <property type="entry name" value="STAM"/>
</dbReference>
<feature type="compositionally biased region" description="Low complexity" evidence="12">
    <location>
        <begin position="472"/>
        <end position="505"/>
    </location>
</feature>
<keyword evidence="9" id="KW-0653">Protein transport</keyword>
<dbReference type="STRING" id="1353952.A0A165HWJ1"/>
<feature type="region of interest" description="Disordered" evidence="12">
    <location>
        <begin position="144"/>
        <end position="238"/>
    </location>
</feature>
<dbReference type="EMBL" id="KV423936">
    <property type="protein sequence ID" value="KZT59839.1"/>
    <property type="molecule type" value="Genomic_DNA"/>
</dbReference>
<feature type="compositionally biased region" description="Polar residues" evidence="12">
    <location>
        <begin position="211"/>
        <end position="229"/>
    </location>
</feature>
<dbReference type="SUPFAM" id="SSF89009">
    <property type="entry name" value="GAT-like domain"/>
    <property type="match status" value="1"/>
</dbReference>
<feature type="region of interest" description="Disordered" evidence="12">
    <location>
        <begin position="461"/>
        <end position="567"/>
    </location>
</feature>
<dbReference type="SMART" id="SM00326">
    <property type="entry name" value="SH3"/>
    <property type="match status" value="1"/>
</dbReference>
<dbReference type="CDD" id="cd16978">
    <property type="entry name" value="VHS_HSE1"/>
    <property type="match status" value="1"/>
</dbReference>
<dbReference type="InterPro" id="IPR001452">
    <property type="entry name" value="SH3_domain"/>
</dbReference>
<dbReference type="GO" id="GO:0010008">
    <property type="term" value="C:endosome membrane"/>
    <property type="evidence" value="ECO:0007669"/>
    <property type="project" value="UniProtKB-SubCell"/>
</dbReference>
<dbReference type="OrthoDB" id="10255964at2759"/>
<dbReference type="InterPro" id="IPR004152">
    <property type="entry name" value="GAT_dom"/>
</dbReference>
<dbReference type="SUPFAM" id="SSF50044">
    <property type="entry name" value="SH3-domain"/>
    <property type="match status" value="1"/>
</dbReference>
<name>A0A165HWJ1_9BASI</name>
<keyword evidence="16" id="KW-1185">Reference proteome</keyword>
<feature type="compositionally biased region" description="Low complexity" evidence="12">
    <location>
        <begin position="514"/>
        <end position="556"/>
    </location>
</feature>
<dbReference type="FunCoup" id="A0A165HWJ1">
    <property type="interactions" value="196"/>
</dbReference>
<evidence type="ECO:0000256" key="1">
    <source>
        <dbReference type="ARBA" id="ARBA00002654"/>
    </source>
</evidence>
<keyword evidence="6 11" id="KW-0728">SH3 domain</keyword>
<dbReference type="GO" id="GO:0043328">
    <property type="term" value="P:protein transport to vacuole involved in ubiquitin-dependent protein catabolic process via the multivesicular body sorting pathway"/>
    <property type="evidence" value="ECO:0007669"/>
    <property type="project" value="TreeGrafter"/>
</dbReference>
<dbReference type="FunFam" id="2.30.30.40:FF:000072">
    <property type="entry name" value="Unconventional Myosin IB"/>
    <property type="match status" value="1"/>
</dbReference>
<feature type="compositionally biased region" description="Basic and acidic residues" evidence="12">
    <location>
        <begin position="158"/>
        <end position="170"/>
    </location>
</feature>
<dbReference type="InterPro" id="IPR003903">
    <property type="entry name" value="UIM_dom"/>
</dbReference>
<evidence type="ECO:0000259" key="14">
    <source>
        <dbReference type="PROSITE" id="PS50179"/>
    </source>
</evidence>
<dbReference type="Gene3D" id="1.20.5.1940">
    <property type="match status" value="1"/>
</dbReference>
<comment type="function">
    <text evidence="1">Component of the ESCRT-0 complex which is the sorting receptor for ubiquitinated cargo proteins at the multivesicular body (MVB).</text>
</comment>
<dbReference type="GO" id="GO:0033565">
    <property type="term" value="C:ESCRT-0 complex"/>
    <property type="evidence" value="ECO:0007669"/>
    <property type="project" value="TreeGrafter"/>
</dbReference>
<comment type="similarity">
    <text evidence="3">Belongs to the STAM family.</text>
</comment>
<evidence type="ECO:0000256" key="12">
    <source>
        <dbReference type="SAM" id="MobiDB-lite"/>
    </source>
</evidence>
<feature type="compositionally biased region" description="Low complexity" evidence="12">
    <location>
        <begin position="619"/>
        <end position="631"/>
    </location>
</feature>
<evidence type="ECO:0000313" key="15">
    <source>
        <dbReference type="EMBL" id="KZT59839.1"/>
    </source>
</evidence>
<dbReference type="PROSITE" id="PS50179">
    <property type="entry name" value="VHS"/>
    <property type="match status" value="1"/>
</dbReference>
<accession>A0A165HWJ1</accession>
<dbReference type="InterPro" id="IPR002014">
    <property type="entry name" value="VHS_dom"/>
</dbReference>
<evidence type="ECO:0000256" key="2">
    <source>
        <dbReference type="ARBA" id="ARBA00004125"/>
    </source>
</evidence>
<evidence type="ECO:0000256" key="10">
    <source>
        <dbReference type="ARBA" id="ARBA00023136"/>
    </source>
</evidence>
<dbReference type="SUPFAM" id="SSF48464">
    <property type="entry name" value="ENTH/VHS domain"/>
    <property type="match status" value="1"/>
</dbReference>